<evidence type="ECO:0000256" key="2">
    <source>
        <dbReference type="ARBA" id="ARBA00023015"/>
    </source>
</evidence>
<accession>A0A239KJG6</accession>
<evidence type="ECO:0000259" key="5">
    <source>
        <dbReference type="PROSITE" id="PS50931"/>
    </source>
</evidence>
<dbReference type="SUPFAM" id="SSF46785">
    <property type="entry name" value="Winged helix' DNA-binding domain"/>
    <property type="match status" value="1"/>
</dbReference>
<dbReference type="InterPro" id="IPR050950">
    <property type="entry name" value="HTH-type_LysR_regulators"/>
</dbReference>
<evidence type="ECO:0000313" key="7">
    <source>
        <dbReference type="Proteomes" id="UP000198284"/>
    </source>
</evidence>
<dbReference type="InterPro" id="IPR036388">
    <property type="entry name" value="WH-like_DNA-bd_sf"/>
</dbReference>
<name>A0A239KJG6_9BURK</name>
<evidence type="ECO:0000256" key="1">
    <source>
        <dbReference type="ARBA" id="ARBA00009437"/>
    </source>
</evidence>
<dbReference type="GO" id="GO:0045893">
    <property type="term" value="P:positive regulation of DNA-templated transcription"/>
    <property type="evidence" value="ECO:0007669"/>
    <property type="project" value="InterPro"/>
</dbReference>
<protein>
    <submittedName>
        <fullName evidence="6">Transcriptional regulator, LysR family</fullName>
    </submittedName>
</protein>
<dbReference type="InterPro" id="IPR036390">
    <property type="entry name" value="WH_DNA-bd_sf"/>
</dbReference>
<dbReference type="OrthoDB" id="5914299at2"/>
<reference evidence="6 7" key="1">
    <citation type="submission" date="2017-06" db="EMBL/GenBank/DDBJ databases">
        <authorList>
            <person name="Kim H.J."/>
            <person name="Triplett B.A."/>
        </authorList>
    </citation>
    <scope>NUCLEOTIDE SEQUENCE [LARGE SCALE GENOMIC DNA]</scope>
    <source>
        <strain evidence="6 7">U15</strain>
    </source>
</reference>
<proteinExistence type="inferred from homology"/>
<dbReference type="SUPFAM" id="SSF53850">
    <property type="entry name" value="Periplasmic binding protein-like II"/>
    <property type="match status" value="1"/>
</dbReference>
<gene>
    <name evidence="6" type="ORF">SAMN06265795_1162</name>
</gene>
<evidence type="ECO:0000256" key="4">
    <source>
        <dbReference type="ARBA" id="ARBA00023163"/>
    </source>
</evidence>
<dbReference type="InterPro" id="IPR005119">
    <property type="entry name" value="LysR_subst-bd"/>
</dbReference>
<dbReference type="Gene3D" id="3.40.190.10">
    <property type="entry name" value="Periplasmic binding protein-like II"/>
    <property type="match status" value="2"/>
</dbReference>
<keyword evidence="2" id="KW-0805">Transcription regulation</keyword>
<dbReference type="Pfam" id="PF00126">
    <property type="entry name" value="HTH_1"/>
    <property type="match status" value="1"/>
</dbReference>
<dbReference type="PANTHER" id="PTHR30419">
    <property type="entry name" value="HTH-TYPE TRANSCRIPTIONAL REGULATOR YBHD"/>
    <property type="match status" value="1"/>
</dbReference>
<dbReference type="EMBL" id="FZOT01000016">
    <property type="protein sequence ID" value="SNT17749.1"/>
    <property type="molecule type" value="Genomic_DNA"/>
</dbReference>
<evidence type="ECO:0000313" key="6">
    <source>
        <dbReference type="EMBL" id="SNT17749.1"/>
    </source>
</evidence>
<dbReference type="InterPro" id="IPR012787">
    <property type="entry name" value="TF_PcaQ"/>
</dbReference>
<dbReference type="Proteomes" id="UP000198284">
    <property type="component" value="Unassembled WGS sequence"/>
</dbReference>
<dbReference type="RefSeq" id="WP_089400896.1">
    <property type="nucleotide sequence ID" value="NZ_FZOT01000016.1"/>
</dbReference>
<dbReference type="GO" id="GO:0019619">
    <property type="term" value="P:3,4-dihydroxybenzoate catabolic process"/>
    <property type="evidence" value="ECO:0007669"/>
    <property type="project" value="InterPro"/>
</dbReference>
<keyword evidence="3" id="KW-0238">DNA-binding</keyword>
<dbReference type="Gene3D" id="1.10.10.10">
    <property type="entry name" value="Winged helix-like DNA-binding domain superfamily/Winged helix DNA-binding domain"/>
    <property type="match status" value="1"/>
</dbReference>
<sequence length="318" mass="34593">MVNSGVKFRHLQCFLAVAQQRSLQKAAASLSITQPAVSKTLKELEELLQVRLFERGRKNATLTPEAQTFFRYAAASVSAMQQGVESMTRVRSHARSVISLGAPPTLAPSFLPAVLQRFVAHTGDIQVNLQTGRNADLLSDLRDRKLDIMLGRHLDPKRMVGISFEHLYADPLIVVVRPGHPLLGAAAVDPKQVGDYPAVLPSRGTFIRHVADTFAVEEGIATAAQSIETLSVSFGRTYTHDSDAIWFVPWSAVVNDLRSGFLVKLPLAARPGGPASAQRMRSIGLLTRTDDLPAPEMQALIDIIKEVADAGELEATML</sequence>
<keyword evidence="7" id="KW-1185">Reference proteome</keyword>
<dbReference type="GO" id="GO:0003700">
    <property type="term" value="F:DNA-binding transcription factor activity"/>
    <property type="evidence" value="ECO:0007669"/>
    <property type="project" value="InterPro"/>
</dbReference>
<evidence type="ECO:0000256" key="3">
    <source>
        <dbReference type="ARBA" id="ARBA00023125"/>
    </source>
</evidence>
<dbReference type="PROSITE" id="PS50931">
    <property type="entry name" value="HTH_LYSR"/>
    <property type="match status" value="1"/>
</dbReference>
<dbReference type="PANTHER" id="PTHR30419:SF8">
    <property type="entry name" value="NITROGEN ASSIMILATION TRANSCRIPTIONAL ACTIVATOR-RELATED"/>
    <property type="match status" value="1"/>
</dbReference>
<feature type="domain" description="HTH lysR-type" evidence="5">
    <location>
        <begin position="6"/>
        <end position="63"/>
    </location>
</feature>
<dbReference type="AlphaFoldDB" id="A0A239KJG6"/>
<dbReference type="GO" id="GO:0005829">
    <property type="term" value="C:cytosol"/>
    <property type="evidence" value="ECO:0007669"/>
    <property type="project" value="TreeGrafter"/>
</dbReference>
<organism evidence="6 7">
    <name type="scientific">Noviherbaspirillum humi</name>
    <dbReference type="NCBI Taxonomy" id="1688639"/>
    <lineage>
        <taxon>Bacteria</taxon>
        <taxon>Pseudomonadati</taxon>
        <taxon>Pseudomonadota</taxon>
        <taxon>Betaproteobacteria</taxon>
        <taxon>Burkholderiales</taxon>
        <taxon>Oxalobacteraceae</taxon>
        <taxon>Noviherbaspirillum</taxon>
    </lineage>
</organism>
<dbReference type="GO" id="GO:0003677">
    <property type="term" value="F:DNA binding"/>
    <property type="evidence" value="ECO:0007669"/>
    <property type="project" value="UniProtKB-KW"/>
</dbReference>
<dbReference type="FunFam" id="1.10.10.10:FF:000001">
    <property type="entry name" value="LysR family transcriptional regulator"/>
    <property type="match status" value="1"/>
</dbReference>
<dbReference type="NCBIfam" id="TIGR02424">
    <property type="entry name" value="TF_pcaQ"/>
    <property type="match status" value="1"/>
</dbReference>
<comment type="similarity">
    <text evidence="1">Belongs to the LysR transcriptional regulatory family.</text>
</comment>
<keyword evidence="4" id="KW-0804">Transcription</keyword>
<dbReference type="Pfam" id="PF03466">
    <property type="entry name" value="LysR_substrate"/>
    <property type="match status" value="1"/>
</dbReference>
<dbReference type="PRINTS" id="PR00039">
    <property type="entry name" value="HTHLYSR"/>
</dbReference>
<dbReference type="InterPro" id="IPR000847">
    <property type="entry name" value="LysR_HTH_N"/>
</dbReference>